<sequence>MPHNELRLLSLDGGGVRGLSALMILEQLMETVNPDDPPKPCEYFDMIGGTSTGGLIAIMLGRLRMSVADCITAYLQLSGRVFRKKQHRVTTKGQIQGRFDSGELEQAIKEVVKKQCLHETALLRDEPGSACKVFVCATSKETCETVCLTSYRQPRGNSDLLNSVTIWEACRATSAASSFFDPIEVGRYGEEFIDGATGANNPIREVWDQARLAWGPEPLEGRVKCIVSIGTGVPSLKPFKDDVLHIGQTLVAISTETEQTAERFRRERPLLDSTGRHYQFNVNRGLEDIGLEEAKKVKEMAAATRRYIATQAVHTQMQGCAGSIAGTAYFGENKIALSLDGVPRVSQFVDRPAEMKQLENSLLPERKSNNRQRLHVLHGLGGMGKTQLTVEFARRHHGRFSAVFWLDGRSEDSLKRSIASCACRIPQGQIPEASRLYATDSGMDLNAVVKGVLGWLAQPDNSSWLLIFDNVDRDYSRQGGDPDAYDVREYLSGADHGSVLITTRLAKLEQLGDSQRLSKVNHQQAQAILEAWYRKPYDSIEGDCLLQLLDGLPLAIAQAGAYLQESGVGLSTYLRFYEQQWSELMKTDNIAEAPLQDYPDRSVWTTWAISYQAIRNKHEHTANLLLLWSFLDNKDLWHGLFARQSGFQPGDAAVAQLLAGRGAGSHRELRNTPGGAPVGVPLSRQAVSRRVESARSGYNWLGLPRFCSAYVTNDQLTRCWTLKSSCETESKQHKEKKTTIKAIYWLGRLYIDQGKLSEAEKMLEKALQGQEDILGPSHTSTLETANSLGGLYRGQGRLIMAQEMYEQVMHSKKTLGSTHKLMLGVVHNLGVIYAEQGRLVEAEERYKQALQGEEEELGPRHVLTLDTVNSLGLLYAEQGKFVGAEEMHKQALKGKKEVLGPKHLSTLEIVDNLGILYAKQGRLVEVEKMYKQALQGKEEALGPKHLSALRTVNNLAVLFAEQGKFVEAEEMYKRVLQGREEELGPEHLSTLNTASNLGVLYLDQGRLLEAEEMYERALQGYKEALSESQAQLYVPALNVSQNMGVLCEKQGRYEEARELFGRAMLGLQNVFGPSHDRCRRIEAMISALPTSPAMKDAETEAVNVEAATCEVATEPPIDEATPLATQLAEAKPQTIDDVPETVVQQEKKKPRRSSSLTKERLHSVSHYDGRLSPDGKLTGHRLEPSYTAKSCHDAARLPDVSDTSVLPKPSCERENNQLNLKRKVVSRQQCGNTTRRQHFLLHQPPTHLGSNCKSTATNVVTKGCAQQTSAALIHRRVPSNSSRAQTSAHRYASPSTCRPLDTQPDRDSSAFTPRRYNVGSPAGGSPNESRRVVLSAGASGLSLIAWEIDLAACHKILRDAVQPERVSVEHAITCTPASAITPTPAITSTHLPPRQPQRQPPTPPPHLLLQPFTAFASLPVARLSPPSLRPQGLVRGRTETLPYSAQALAICAIEGRDSGWHPQHAIAPSSRLAGSAPPSPRRHTRCAILAPHKASEHAALGDSARSGAVLRGRGARPRVALCVEARDQWQKRLSQSCSAIQSSAQLSNMTPDIRKSGIPALAYPHGNAVSPVSLSLMFRFNEALGTASILLQTSLLITGYDDAQTFILQYDADNLKPGKIAISPATIPLPQDRLDKVAREGNPQIQTLSLTLKRAGPLWCSHSDDVRLAPKPGHEVGFTQLAELAKATRLHVLFDFNWLHRDHHAVFQRLVDRPEQLTGFPVWRHYSKHFRREIWSVFANDDANGDARPEDLVGELPPVYAENSKRPRSGERCNEMRLRPKLMCV</sequence>
<dbReference type="EMBL" id="JAPHNI010000029">
    <property type="protein sequence ID" value="KAJ8118121.1"/>
    <property type="molecule type" value="Genomic_DNA"/>
</dbReference>
<keyword evidence="2" id="KW-1185">Reference proteome</keyword>
<comment type="caution">
    <text evidence="1">The sequence shown here is derived from an EMBL/GenBank/DDBJ whole genome shotgun (WGS) entry which is preliminary data.</text>
</comment>
<gene>
    <name evidence="1" type="ORF">OPT61_g824</name>
</gene>
<organism evidence="1 2">
    <name type="scientific">Boeremia exigua</name>
    <dbReference type="NCBI Taxonomy" id="749465"/>
    <lineage>
        <taxon>Eukaryota</taxon>
        <taxon>Fungi</taxon>
        <taxon>Dikarya</taxon>
        <taxon>Ascomycota</taxon>
        <taxon>Pezizomycotina</taxon>
        <taxon>Dothideomycetes</taxon>
        <taxon>Pleosporomycetidae</taxon>
        <taxon>Pleosporales</taxon>
        <taxon>Pleosporineae</taxon>
        <taxon>Didymellaceae</taxon>
        <taxon>Boeremia</taxon>
    </lineage>
</organism>
<accession>A0ACC2ISI0</accession>
<name>A0ACC2ISI0_9PLEO</name>
<evidence type="ECO:0000313" key="2">
    <source>
        <dbReference type="Proteomes" id="UP001153331"/>
    </source>
</evidence>
<evidence type="ECO:0000313" key="1">
    <source>
        <dbReference type="EMBL" id="KAJ8118121.1"/>
    </source>
</evidence>
<reference evidence="1" key="1">
    <citation type="submission" date="2022-11" db="EMBL/GenBank/DDBJ databases">
        <title>Genome Sequence of Boeremia exigua.</title>
        <authorList>
            <person name="Buettner E."/>
        </authorList>
    </citation>
    <scope>NUCLEOTIDE SEQUENCE</scope>
    <source>
        <strain evidence="1">CU02</strain>
    </source>
</reference>
<proteinExistence type="predicted"/>
<dbReference type="Proteomes" id="UP001153331">
    <property type="component" value="Unassembled WGS sequence"/>
</dbReference>
<protein>
    <submittedName>
        <fullName evidence="1">Uncharacterized protein</fullName>
    </submittedName>
</protein>